<dbReference type="AlphaFoldDB" id="A0A4Q2DEH7"/>
<organism evidence="3 4">
    <name type="scientific">Candolleomyces aberdarensis</name>
    <dbReference type="NCBI Taxonomy" id="2316362"/>
    <lineage>
        <taxon>Eukaryota</taxon>
        <taxon>Fungi</taxon>
        <taxon>Dikarya</taxon>
        <taxon>Basidiomycota</taxon>
        <taxon>Agaricomycotina</taxon>
        <taxon>Agaricomycetes</taxon>
        <taxon>Agaricomycetidae</taxon>
        <taxon>Agaricales</taxon>
        <taxon>Agaricineae</taxon>
        <taxon>Psathyrellaceae</taxon>
        <taxon>Candolleomyces</taxon>
    </lineage>
</organism>
<dbReference type="EMBL" id="SDEE01000287">
    <property type="protein sequence ID" value="RXW18133.1"/>
    <property type="molecule type" value="Genomic_DNA"/>
</dbReference>
<dbReference type="Gene3D" id="1.10.510.10">
    <property type="entry name" value="Transferase(Phosphotransferase) domain 1"/>
    <property type="match status" value="1"/>
</dbReference>
<dbReference type="STRING" id="2316362.A0A4Q2DEH7"/>
<feature type="region of interest" description="Disordered" evidence="1">
    <location>
        <begin position="636"/>
        <end position="744"/>
    </location>
</feature>
<dbReference type="PANTHER" id="PTHR38248">
    <property type="entry name" value="FUNK1 6"/>
    <property type="match status" value="1"/>
</dbReference>
<evidence type="ECO:0000313" key="3">
    <source>
        <dbReference type="EMBL" id="RXW18133.1"/>
    </source>
</evidence>
<dbReference type="InterPro" id="IPR008266">
    <property type="entry name" value="Tyr_kinase_AS"/>
</dbReference>
<dbReference type="PANTHER" id="PTHR38248:SF2">
    <property type="entry name" value="FUNK1 11"/>
    <property type="match status" value="1"/>
</dbReference>
<evidence type="ECO:0000313" key="4">
    <source>
        <dbReference type="Proteomes" id="UP000290288"/>
    </source>
</evidence>
<keyword evidence="4" id="KW-1185">Reference proteome</keyword>
<dbReference type="InterPro" id="IPR040976">
    <property type="entry name" value="Pkinase_fungal"/>
</dbReference>
<protein>
    <recommendedName>
        <fullName evidence="2">Fungal-type protein kinase domain-containing protein</fullName>
    </recommendedName>
</protein>
<dbReference type="OrthoDB" id="5584477at2759"/>
<dbReference type="PROSITE" id="PS00109">
    <property type="entry name" value="PROTEIN_KINASE_TYR"/>
    <property type="match status" value="1"/>
</dbReference>
<feature type="compositionally biased region" description="Acidic residues" evidence="1">
    <location>
        <begin position="642"/>
        <end position="652"/>
    </location>
</feature>
<feature type="domain" description="Fungal-type protein kinase" evidence="2">
    <location>
        <begin position="381"/>
        <end position="511"/>
    </location>
</feature>
<dbReference type="InterPro" id="IPR011009">
    <property type="entry name" value="Kinase-like_dom_sf"/>
</dbReference>
<feature type="compositionally biased region" description="Low complexity" evidence="1">
    <location>
        <begin position="654"/>
        <end position="663"/>
    </location>
</feature>
<dbReference type="SUPFAM" id="SSF56112">
    <property type="entry name" value="Protein kinase-like (PK-like)"/>
    <property type="match status" value="1"/>
</dbReference>
<feature type="compositionally biased region" description="Acidic residues" evidence="1">
    <location>
        <begin position="722"/>
        <end position="744"/>
    </location>
</feature>
<dbReference type="Pfam" id="PF17667">
    <property type="entry name" value="Pkinase_fungal"/>
    <property type="match status" value="2"/>
</dbReference>
<gene>
    <name evidence="3" type="ORF">EST38_g7710</name>
</gene>
<accession>A0A4Q2DEH7</accession>
<proteinExistence type="predicted"/>
<sequence>MHSLYVASFAESDTPHGHTTQSGARLAKDRAAQQKLIHSELKPHVFQAKESFAKEVYAKIAKEEEINKYLAKSKYYSKKEKRWRLPRAEPEKKVKESDLYKPFGYIFNDIIAHFYNKAGKEITRAVVLTHKKKLFHTEDGEPTLFSQPDFTVTATGPAFKNPAKNLTKGNYDCAAGLMDAKLDEGIRHEQDLKQLAVYARQIFSHQPQRRFVRILIITEQRARLYHFDRSGAQFSPLFDFHNDPYTFVRLVLGVSSVDEETLGFDTSVYWGKNKHGKPIRYIKVVVEEGKKKKVDVYQLIPGQEPFTRKSIRGRGTTGWYALKGNQRFLIKDSWRSAHRTPEYEFLEAAKGIDGIGQMVSYVEGPHTREYRGSAVDSYALFRDRVFCRIVMDLYGGSLDTFETVEQALAAVRDAIAGHRALLLNGVLHRDVSLHNILLGLVETLGKRGLLIDLDMAKFIGNGGANALTDFRTGTRMFQSLMVLESFTLGEYAPDHDHLDDLESFVYVLAYLLWTFEKPGIQKPSPPKWMEKWGHDDPEAAHSAKSAVMLAERELHEDYTDDITDFWGEPCRVLMFRLHKIISSIAVKKRQIARVAKRRSHTGDYKSLRYNKDGTHKHYDEILQLLDDAIEGVRAEAAKAQADDAEGEFEEEFVASPPTASSEAPSDDQEREVSRELTPLHLIGNVSRSHVNKRTSTDQVDSDELPPLKRLRTLSGSAAVPVLDEDEENSEGEEQGEEEEEVVVA</sequence>
<dbReference type="GO" id="GO:0004672">
    <property type="term" value="F:protein kinase activity"/>
    <property type="evidence" value="ECO:0007669"/>
    <property type="project" value="InterPro"/>
</dbReference>
<evidence type="ECO:0000259" key="2">
    <source>
        <dbReference type="Pfam" id="PF17667"/>
    </source>
</evidence>
<feature type="domain" description="Fungal-type protein kinase" evidence="2">
    <location>
        <begin position="187"/>
        <end position="361"/>
    </location>
</feature>
<evidence type="ECO:0000256" key="1">
    <source>
        <dbReference type="SAM" id="MobiDB-lite"/>
    </source>
</evidence>
<comment type="caution">
    <text evidence="3">The sequence shown here is derived from an EMBL/GenBank/DDBJ whole genome shotgun (WGS) entry which is preliminary data.</text>
</comment>
<dbReference type="Proteomes" id="UP000290288">
    <property type="component" value="Unassembled WGS sequence"/>
</dbReference>
<reference evidence="3 4" key="1">
    <citation type="submission" date="2019-01" db="EMBL/GenBank/DDBJ databases">
        <title>Draft genome sequence of Psathyrella aberdarensis IHI B618.</title>
        <authorList>
            <person name="Buettner E."/>
            <person name="Kellner H."/>
        </authorList>
    </citation>
    <scope>NUCLEOTIDE SEQUENCE [LARGE SCALE GENOMIC DNA]</scope>
    <source>
        <strain evidence="3 4">IHI B618</strain>
    </source>
</reference>
<name>A0A4Q2DEH7_9AGAR</name>